<evidence type="ECO:0000313" key="3">
    <source>
        <dbReference type="Proteomes" id="UP001277561"/>
    </source>
</evidence>
<name>A0ABU4VZP7_9HYPH</name>
<organism evidence="2 3">
    <name type="scientific">Agrobacterium rosae</name>
    <dbReference type="NCBI Taxonomy" id="1972867"/>
    <lineage>
        <taxon>Bacteria</taxon>
        <taxon>Pseudomonadati</taxon>
        <taxon>Pseudomonadota</taxon>
        <taxon>Alphaproteobacteria</taxon>
        <taxon>Hyphomicrobiales</taxon>
        <taxon>Rhizobiaceae</taxon>
        <taxon>Rhizobium/Agrobacterium group</taxon>
        <taxon>Agrobacterium</taxon>
    </lineage>
</organism>
<proteinExistence type="predicted"/>
<dbReference type="RefSeq" id="WP_153366937.1">
    <property type="nucleotide sequence ID" value="NZ_CP192765.1"/>
</dbReference>
<sequence length="46" mass="4989">MTDKKTDLTSDAERTGKNAEGNREQLIEEAAKGLKKATADIPKKDA</sequence>
<evidence type="ECO:0008006" key="4">
    <source>
        <dbReference type="Google" id="ProtNLM"/>
    </source>
</evidence>
<evidence type="ECO:0000313" key="2">
    <source>
        <dbReference type="EMBL" id="MDX8330776.1"/>
    </source>
</evidence>
<dbReference type="Proteomes" id="UP001277561">
    <property type="component" value="Unassembled WGS sequence"/>
</dbReference>
<gene>
    <name evidence="2" type="ORF">RMS29_16240</name>
</gene>
<reference evidence="2" key="1">
    <citation type="journal article" date="2023" name="Phytobiomes J">
        <title>Deciphering the key players within the bacterial microbiota associated with aerial crown gall tumors on rhododendron: Insights into the gallobiome.</title>
        <authorList>
            <person name="Kuzmanovic N."/>
            <person name="Nesme J."/>
            <person name="Wolf J."/>
            <person name="Neumann-Schaal M."/>
            <person name="Petersen J."/>
            <person name="Fernandez-Gnecco G."/>
            <person name="Sproeer C."/>
            <person name="Bunk B."/>
            <person name="Overmann J."/>
            <person name="Sorensen S.J."/>
            <person name="Idczak E."/>
            <person name="Smalla K."/>
        </authorList>
    </citation>
    <scope>NUCLEOTIDE SEQUENCE [LARGE SCALE GENOMIC DNA]</scope>
    <source>
        <strain evidence="2">Rho-14.1</strain>
    </source>
</reference>
<evidence type="ECO:0000256" key="1">
    <source>
        <dbReference type="SAM" id="MobiDB-lite"/>
    </source>
</evidence>
<comment type="caution">
    <text evidence="2">The sequence shown here is derived from an EMBL/GenBank/DDBJ whole genome shotgun (WGS) entry which is preliminary data.</text>
</comment>
<keyword evidence="3" id="KW-1185">Reference proteome</keyword>
<protein>
    <recommendedName>
        <fullName evidence="4">CsbD family protein</fullName>
    </recommendedName>
</protein>
<dbReference type="EMBL" id="JAVRAD010000007">
    <property type="protein sequence ID" value="MDX8330776.1"/>
    <property type="molecule type" value="Genomic_DNA"/>
</dbReference>
<dbReference type="GeneID" id="86882829"/>
<feature type="region of interest" description="Disordered" evidence="1">
    <location>
        <begin position="1"/>
        <end position="24"/>
    </location>
</feature>
<accession>A0ABU4VZP7</accession>